<dbReference type="Gene3D" id="3.40.50.360">
    <property type="match status" value="1"/>
</dbReference>
<accession>A0A2U8E152</accession>
<dbReference type="KEGG" id="elut:CKA38_04325"/>
<dbReference type="PANTHER" id="PTHR30543">
    <property type="entry name" value="CHROMATE REDUCTASE"/>
    <property type="match status" value="1"/>
</dbReference>
<dbReference type="OrthoDB" id="9812295at2"/>
<dbReference type="InterPro" id="IPR029039">
    <property type="entry name" value="Flavoprotein-like_sf"/>
</dbReference>
<gene>
    <name evidence="2" type="ORF">CKA38_04325</name>
</gene>
<protein>
    <submittedName>
        <fullName evidence="2">Flavoprotein</fullName>
    </submittedName>
</protein>
<dbReference type="EMBL" id="CP023004">
    <property type="protein sequence ID" value="AWI08583.1"/>
    <property type="molecule type" value="Genomic_DNA"/>
</dbReference>
<proteinExistence type="predicted"/>
<dbReference type="GO" id="GO:0005829">
    <property type="term" value="C:cytosol"/>
    <property type="evidence" value="ECO:0007669"/>
    <property type="project" value="TreeGrafter"/>
</dbReference>
<keyword evidence="3" id="KW-1185">Reference proteome</keyword>
<reference evidence="2 3" key="1">
    <citation type="journal article" date="2018" name="Syst. Appl. Microbiol.">
        <title>Ereboglobus luteus gen. nov. sp. nov. from cockroach guts, and new insights into the oxygen relationship of the genera Opitutus and Didymococcus (Verrucomicrobia: Opitutaceae).</title>
        <authorList>
            <person name="Tegtmeier D."/>
            <person name="Belitz A."/>
            <person name="Radek R."/>
            <person name="Heimerl T."/>
            <person name="Brune A."/>
        </authorList>
    </citation>
    <scope>NUCLEOTIDE SEQUENCE [LARGE SCALE GENOMIC DNA]</scope>
    <source>
        <strain evidence="2 3">Ho45</strain>
    </source>
</reference>
<dbReference type="RefSeq" id="WP_108824391.1">
    <property type="nucleotide sequence ID" value="NZ_CP023004.1"/>
</dbReference>
<evidence type="ECO:0000313" key="2">
    <source>
        <dbReference type="EMBL" id="AWI08583.1"/>
    </source>
</evidence>
<dbReference type="AlphaFoldDB" id="A0A2U8E152"/>
<feature type="domain" description="NADPH-dependent FMN reductase-like" evidence="1">
    <location>
        <begin position="3"/>
        <end position="140"/>
    </location>
</feature>
<evidence type="ECO:0000259" key="1">
    <source>
        <dbReference type="Pfam" id="PF03358"/>
    </source>
</evidence>
<sequence length="178" mass="19803">MIEIISGTNRPGSNSRKVAAQILEIYKRHNAAARIFDIAEIPAEIFSPASYTEKPASFAPFSQRILDAKGLHIITPEYNGSFPGVLKYFIDMLQFPESFEHKPVAFTGISAGMWGALRAVEQLEPIFGYRDAHIFPARVFIPGIFNELDESGKIKSAELVQRLEKQAGGFVDFVKRIG</sequence>
<name>A0A2U8E152_9BACT</name>
<dbReference type="GO" id="GO:0016491">
    <property type="term" value="F:oxidoreductase activity"/>
    <property type="evidence" value="ECO:0007669"/>
    <property type="project" value="InterPro"/>
</dbReference>
<evidence type="ECO:0000313" key="3">
    <source>
        <dbReference type="Proteomes" id="UP000244896"/>
    </source>
</evidence>
<dbReference type="Proteomes" id="UP000244896">
    <property type="component" value="Chromosome"/>
</dbReference>
<dbReference type="SUPFAM" id="SSF52218">
    <property type="entry name" value="Flavoproteins"/>
    <property type="match status" value="1"/>
</dbReference>
<dbReference type="GO" id="GO:0010181">
    <property type="term" value="F:FMN binding"/>
    <property type="evidence" value="ECO:0007669"/>
    <property type="project" value="TreeGrafter"/>
</dbReference>
<dbReference type="InterPro" id="IPR005025">
    <property type="entry name" value="FMN_Rdtase-like_dom"/>
</dbReference>
<organism evidence="2 3">
    <name type="scientific">Ereboglobus luteus</name>
    <dbReference type="NCBI Taxonomy" id="1796921"/>
    <lineage>
        <taxon>Bacteria</taxon>
        <taxon>Pseudomonadati</taxon>
        <taxon>Verrucomicrobiota</taxon>
        <taxon>Opitutia</taxon>
        <taxon>Opitutales</taxon>
        <taxon>Opitutaceae</taxon>
        <taxon>Ereboglobus</taxon>
    </lineage>
</organism>
<dbReference type="Pfam" id="PF03358">
    <property type="entry name" value="FMN_red"/>
    <property type="match status" value="1"/>
</dbReference>
<dbReference type="InterPro" id="IPR050712">
    <property type="entry name" value="NAD(P)H-dep_reductase"/>
</dbReference>
<dbReference type="PANTHER" id="PTHR30543:SF21">
    <property type="entry name" value="NAD(P)H-DEPENDENT FMN REDUCTASE LOT6"/>
    <property type="match status" value="1"/>
</dbReference>